<dbReference type="InterPro" id="IPR029016">
    <property type="entry name" value="GAF-like_dom_sf"/>
</dbReference>
<evidence type="ECO:0000256" key="1">
    <source>
        <dbReference type="ARBA" id="ARBA00023015"/>
    </source>
</evidence>
<evidence type="ECO:0000313" key="5">
    <source>
        <dbReference type="EMBL" id="KKB86783.1"/>
    </source>
</evidence>
<organism evidence="5 6">
    <name type="scientific">Devosia limi DSM 17137</name>
    <dbReference type="NCBI Taxonomy" id="1121477"/>
    <lineage>
        <taxon>Bacteria</taxon>
        <taxon>Pseudomonadati</taxon>
        <taxon>Pseudomonadota</taxon>
        <taxon>Alphaproteobacteria</taxon>
        <taxon>Hyphomicrobiales</taxon>
        <taxon>Devosiaceae</taxon>
        <taxon>Devosia</taxon>
    </lineage>
</organism>
<dbReference type="InterPro" id="IPR005471">
    <property type="entry name" value="Tscrpt_reg_IclR_N"/>
</dbReference>
<feature type="domain" description="IclR-ED" evidence="4">
    <location>
        <begin position="64"/>
        <end position="248"/>
    </location>
</feature>
<dbReference type="InterPro" id="IPR036390">
    <property type="entry name" value="WH_DNA-bd_sf"/>
</dbReference>
<dbReference type="SUPFAM" id="SSF46785">
    <property type="entry name" value="Winged helix' DNA-binding domain"/>
    <property type="match status" value="1"/>
</dbReference>
<dbReference type="GO" id="GO:0003700">
    <property type="term" value="F:DNA-binding transcription factor activity"/>
    <property type="evidence" value="ECO:0007669"/>
    <property type="project" value="TreeGrafter"/>
</dbReference>
<dbReference type="SMART" id="SM00346">
    <property type="entry name" value="HTH_ICLR"/>
    <property type="match status" value="1"/>
</dbReference>
<protein>
    <recommendedName>
        <fullName evidence="4">IclR-ED domain-containing protein</fullName>
    </recommendedName>
</protein>
<dbReference type="PATRIC" id="fig|1121477.3.peg.1146"/>
<dbReference type="GO" id="GO:0045892">
    <property type="term" value="P:negative regulation of DNA-templated transcription"/>
    <property type="evidence" value="ECO:0007669"/>
    <property type="project" value="TreeGrafter"/>
</dbReference>
<keyword evidence="3" id="KW-0804">Transcription</keyword>
<keyword evidence="2" id="KW-0238">DNA-binding</keyword>
<dbReference type="OrthoDB" id="9807558at2"/>
<dbReference type="PANTHER" id="PTHR30136">
    <property type="entry name" value="HELIX-TURN-HELIX TRANSCRIPTIONAL REGULATOR, ICLR FAMILY"/>
    <property type="match status" value="1"/>
</dbReference>
<dbReference type="Proteomes" id="UP000033608">
    <property type="component" value="Unassembled WGS sequence"/>
</dbReference>
<dbReference type="SUPFAM" id="SSF55781">
    <property type="entry name" value="GAF domain-like"/>
    <property type="match status" value="1"/>
</dbReference>
<dbReference type="InterPro" id="IPR036388">
    <property type="entry name" value="WH-like_DNA-bd_sf"/>
</dbReference>
<sequence length="248" mass="26921">MNSVRKALVVLETVADLQPVGVSELAAHLKQPKTSVQRALETLHEASWIRPAVGERTRWELTFRASRLARKAGNHFGLREAALPIMEQLRRETNETIHLAVLDDFEIVLIERLESPHAVRHVEPLGGRAPVLSTATGKAMLSCMDGDEVARVYNEAVKAESQSVAVAPPPSLDALMAELAEIAARGYATTTSWRQDVFATGAVIVAADRRPIAALSVSTPAGRATPENRALHAQLLPIAAQQISEHLF</sequence>
<name>A0A0F5LWS5_9HYPH</name>
<dbReference type="STRING" id="1121477.SAMN02745223_03968"/>
<evidence type="ECO:0000259" key="4">
    <source>
        <dbReference type="PROSITE" id="PS51078"/>
    </source>
</evidence>
<dbReference type="GO" id="GO:0003677">
    <property type="term" value="F:DNA binding"/>
    <property type="evidence" value="ECO:0007669"/>
    <property type="project" value="UniProtKB-KW"/>
</dbReference>
<dbReference type="InterPro" id="IPR050707">
    <property type="entry name" value="HTH_MetabolicPath_Reg"/>
</dbReference>
<gene>
    <name evidence="5" type="ORF">VW29_00550</name>
</gene>
<evidence type="ECO:0000256" key="3">
    <source>
        <dbReference type="ARBA" id="ARBA00023163"/>
    </source>
</evidence>
<dbReference type="Pfam" id="PF01614">
    <property type="entry name" value="IclR_C"/>
    <property type="match status" value="1"/>
</dbReference>
<evidence type="ECO:0000313" key="6">
    <source>
        <dbReference type="Proteomes" id="UP000033608"/>
    </source>
</evidence>
<evidence type="ECO:0000256" key="2">
    <source>
        <dbReference type="ARBA" id="ARBA00023125"/>
    </source>
</evidence>
<keyword evidence="6" id="KW-1185">Reference proteome</keyword>
<proteinExistence type="predicted"/>
<dbReference type="Gene3D" id="1.10.10.10">
    <property type="entry name" value="Winged helix-like DNA-binding domain superfamily/Winged helix DNA-binding domain"/>
    <property type="match status" value="1"/>
</dbReference>
<comment type="caution">
    <text evidence="5">The sequence shown here is derived from an EMBL/GenBank/DDBJ whole genome shotgun (WGS) entry which is preliminary data.</text>
</comment>
<dbReference type="Gene3D" id="3.30.450.40">
    <property type="match status" value="1"/>
</dbReference>
<dbReference type="PROSITE" id="PS51078">
    <property type="entry name" value="ICLR_ED"/>
    <property type="match status" value="1"/>
</dbReference>
<keyword evidence="1" id="KW-0805">Transcription regulation</keyword>
<dbReference type="EMBL" id="LAJF01000020">
    <property type="protein sequence ID" value="KKB86783.1"/>
    <property type="molecule type" value="Genomic_DNA"/>
</dbReference>
<dbReference type="PANTHER" id="PTHR30136:SF35">
    <property type="entry name" value="HTH-TYPE TRANSCRIPTIONAL REGULATOR RV1719"/>
    <property type="match status" value="1"/>
</dbReference>
<dbReference type="AlphaFoldDB" id="A0A0F5LWS5"/>
<dbReference type="RefSeq" id="WP_046133421.1">
    <property type="nucleotide sequence ID" value="NZ_FQVC01000018.1"/>
</dbReference>
<dbReference type="InterPro" id="IPR014757">
    <property type="entry name" value="Tscrpt_reg_IclR_C"/>
</dbReference>
<dbReference type="Pfam" id="PF09339">
    <property type="entry name" value="HTH_IclR"/>
    <property type="match status" value="1"/>
</dbReference>
<reference evidence="5 6" key="1">
    <citation type="submission" date="2015-03" db="EMBL/GenBank/DDBJ databases">
        <authorList>
            <person name="Hassan Y.I."/>
            <person name="Lepp D."/>
            <person name="Zhou T."/>
        </authorList>
    </citation>
    <scope>NUCLEOTIDE SEQUENCE [LARGE SCALE GENOMIC DNA]</scope>
    <source>
        <strain evidence="5 6">DSM 17137</strain>
    </source>
</reference>
<accession>A0A0F5LWS5</accession>